<protein>
    <recommendedName>
        <fullName evidence="8">Cyclohex-1-ene-1-carbonyl-CoA dehydrogenase</fullName>
        <ecNumber evidence="7">1.3.8.10</ecNumber>
    </recommendedName>
</protein>
<keyword evidence="4 9" id="KW-0285">Flavoprotein</keyword>
<comment type="similarity">
    <text evidence="2 9">Belongs to the acyl-CoA dehydrogenase family.</text>
</comment>
<feature type="domain" description="Acyl-CoA dehydrogenase/oxidase C-terminal" evidence="10">
    <location>
        <begin position="227"/>
        <end position="375"/>
    </location>
</feature>
<name>A0A445N0B7_9BACT</name>
<dbReference type="PANTHER" id="PTHR43884">
    <property type="entry name" value="ACYL-COA DEHYDROGENASE"/>
    <property type="match status" value="1"/>
</dbReference>
<dbReference type="EC" id="1.3.8.10" evidence="7"/>
<reference evidence="13" key="1">
    <citation type="submission" date="2018-01" db="EMBL/GenBank/DDBJ databases">
        <authorList>
            <person name="Regsiter A."/>
            <person name="William W."/>
        </authorList>
    </citation>
    <scope>NUCLEOTIDE SEQUENCE</scope>
    <source>
        <strain evidence="13">TRIP AH-1</strain>
    </source>
</reference>
<evidence type="ECO:0000256" key="8">
    <source>
        <dbReference type="ARBA" id="ARBA00072305"/>
    </source>
</evidence>
<evidence type="ECO:0000256" key="9">
    <source>
        <dbReference type="RuleBase" id="RU362125"/>
    </source>
</evidence>
<evidence type="ECO:0000256" key="4">
    <source>
        <dbReference type="ARBA" id="ARBA00022630"/>
    </source>
</evidence>
<dbReference type="InterPro" id="IPR036250">
    <property type="entry name" value="AcylCo_DH-like_C"/>
</dbReference>
<accession>A0A445N0B7</accession>
<evidence type="ECO:0000256" key="5">
    <source>
        <dbReference type="ARBA" id="ARBA00022827"/>
    </source>
</evidence>
<evidence type="ECO:0000256" key="2">
    <source>
        <dbReference type="ARBA" id="ARBA00009347"/>
    </source>
</evidence>
<dbReference type="PANTHER" id="PTHR43884:SF12">
    <property type="entry name" value="ISOVALERYL-COA DEHYDROGENASE, MITOCHONDRIAL-RELATED"/>
    <property type="match status" value="1"/>
</dbReference>
<dbReference type="InterPro" id="IPR046373">
    <property type="entry name" value="Acyl-CoA_Oxase/DH_mid-dom_sf"/>
</dbReference>
<evidence type="ECO:0000256" key="6">
    <source>
        <dbReference type="ARBA" id="ARBA00023002"/>
    </source>
</evidence>
<dbReference type="InterPro" id="IPR009100">
    <property type="entry name" value="AcylCoA_DH/oxidase_NM_dom_sf"/>
</dbReference>
<evidence type="ECO:0000259" key="11">
    <source>
        <dbReference type="Pfam" id="PF02770"/>
    </source>
</evidence>
<dbReference type="GO" id="GO:0003995">
    <property type="term" value="F:acyl-CoA dehydrogenase activity"/>
    <property type="evidence" value="ECO:0007669"/>
    <property type="project" value="TreeGrafter"/>
</dbReference>
<proteinExistence type="inferred from homology"/>
<keyword evidence="5 9" id="KW-0274">FAD</keyword>
<evidence type="ECO:0000256" key="3">
    <source>
        <dbReference type="ARBA" id="ARBA00011881"/>
    </source>
</evidence>
<evidence type="ECO:0000259" key="12">
    <source>
        <dbReference type="Pfam" id="PF02771"/>
    </source>
</evidence>
<dbReference type="InterPro" id="IPR006091">
    <property type="entry name" value="Acyl-CoA_Oxase/DH_mid-dom"/>
</dbReference>
<evidence type="ECO:0000256" key="7">
    <source>
        <dbReference type="ARBA" id="ARBA00066362"/>
    </source>
</evidence>
<sequence length="377" mass="41136">MSQFALTDEQKEFAKKVLDLARKVLAPMSYDIDKKGLYPWDIIRKFSKFGLMGIAVPKEYGGMGRNLFDVCLAVEQVAGVDVSAAMWVGVNIGGLLPLLNGGNAEQKSQYLPKIAAGEYITGVAFTEPEAGSDLHSLRTSAVRRSDHYVINGRKCFISNAGIAKVYSLLARTGKGKEGITGFILDADTPGLSVGKMERKMGVRGSHTGDLILEDCRIPFEKRLGNDGEGAGLAMGMLTFTRPLIGAQAVGLARGVFEYTLKYARENKARLSPYFENVKYRLADMAIRIEGARQLVYQTAFLADSGHSNAGKFSSMAKCFATDVAMDVCIEAVSVFGPRGYTSDFSVERFMRDAKILQIYEGTNQIQRVTIAKALLGR</sequence>
<dbReference type="InterPro" id="IPR013786">
    <property type="entry name" value="AcylCoA_DH/ox_N"/>
</dbReference>
<gene>
    <name evidence="13" type="primary">fadE</name>
    <name evidence="13" type="ORF">PITCH_A420084</name>
</gene>
<dbReference type="Gene3D" id="2.40.110.10">
    <property type="entry name" value="Butyryl-CoA Dehydrogenase, subunit A, domain 2"/>
    <property type="match status" value="1"/>
</dbReference>
<feature type="domain" description="Acyl-CoA dehydrogenase/oxidase N-terminal" evidence="12">
    <location>
        <begin position="7"/>
        <end position="118"/>
    </location>
</feature>
<dbReference type="SUPFAM" id="SSF56645">
    <property type="entry name" value="Acyl-CoA dehydrogenase NM domain-like"/>
    <property type="match status" value="1"/>
</dbReference>
<dbReference type="InterPro" id="IPR037069">
    <property type="entry name" value="AcylCoA_DH/ox_N_sf"/>
</dbReference>
<comment type="cofactor">
    <cofactor evidence="1 9">
        <name>FAD</name>
        <dbReference type="ChEBI" id="CHEBI:57692"/>
    </cofactor>
</comment>
<comment type="subunit">
    <text evidence="3">Homotetramer.</text>
</comment>
<dbReference type="Pfam" id="PF00441">
    <property type="entry name" value="Acyl-CoA_dh_1"/>
    <property type="match status" value="1"/>
</dbReference>
<dbReference type="Gene3D" id="1.10.540.10">
    <property type="entry name" value="Acyl-CoA dehydrogenase/oxidase, N-terminal domain"/>
    <property type="match status" value="1"/>
</dbReference>
<feature type="domain" description="Acyl-CoA oxidase/dehydrogenase middle" evidence="11">
    <location>
        <begin position="123"/>
        <end position="215"/>
    </location>
</feature>
<dbReference type="Pfam" id="PF02771">
    <property type="entry name" value="Acyl-CoA_dh_N"/>
    <property type="match status" value="1"/>
</dbReference>
<dbReference type="FunFam" id="1.20.140.10:FF:000004">
    <property type="entry name" value="Acyl-CoA dehydrogenase FadE25"/>
    <property type="match status" value="1"/>
</dbReference>
<evidence type="ECO:0000259" key="10">
    <source>
        <dbReference type="Pfam" id="PF00441"/>
    </source>
</evidence>
<evidence type="ECO:0000313" key="13">
    <source>
        <dbReference type="EMBL" id="SPD75123.1"/>
    </source>
</evidence>
<dbReference type="GO" id="GO:0050660">
    <property type="term" value="F:flavin adenine dinucleotide binding"/>
    <property type="evidence" value="ECO:0007669"/>
    <property type="project" value="InterPro"/>
</dbReference>
<dbReference type="PIRSF" id="PIRSF016578">
    <property type="entry name" value="HsaA"/>
    <property type="match status" value="1"/>
</dbReference>
<evidence type="ECO:0000256" key="1">
    <source>
        <dbReference type="ARBA" id="ARBA00001974"/>
    </source>
</evidence>
<dbReference type="InterPro" id="IPR009075">
    <property type="entry name" value="AcylCo_DH/oxidase_C"/>
</dbReference>
<dbReference type="SUPFAM" id="SSF47203">
    <property type="entry name" value="Acyl-CoA dehydrogenase C-terminal domain-like"/>
    <property type="match status" value="1"/>
</dbReference>
<dbReference type="FunFam" id="2.40.110.10:FF:000001">
    <property type="entry name" value="Acyl-CoA dehydrogenase, mitochondrial"/>
    <property type="match status" value="1"/>
</dbReference>
<organism evidence="13">
    <name type="scientific">uncultured Desulfobacterium sp</name>
    <dbReference type="NCBI Taxonomy" id="201089"/>
    <lineage>
        <taxon>Bacteria</taxon>
        <taxon>Pseudomonadati</taxon>
        <taxon>Thermodesulfobacteriota</taxon>
        <taxon>Desulfobacteria</taxon>
        <taxon>Desulfobacterales</taxon>
        <taxon>Desulfobacteriaceae</taxon>
        <taxon>Desulfobacterium</taxon>
        <taxon>environmental samples</taxon>
    </lineage>
</organism>
<dbReference type="EMBL" id="OJIN01000184">
    <property type="protein sequence ID" value="SPD75123.1"/>
    <property type="molecule type" value="Genomic_DNA"/>
</dbReference>
<dbReference type="Gene3D" id="1.20.140.10">
    <property type="entry name" value="Butyryl-CoA Dehydrogenase, subunit A, domain 3"/>
    <property type="match status" value="1"/>
</dbReference>
<dbReference type="AlphaFoldDB" id="A0A445N0B7"/>
<keyword evidence="6 9" id="KW-0560">Oxidoreductase</keyword>
<dbReference type="Pfam" id="PF02770">
    <property type="entry name" value="Acyl-CoA_dh_M"/>
    <property type="match status" value="1"/>
</dbReference>